<dbReference type="EMBL" id="OU503057">
    <property type="protein sequence ID" value="CAI9786682.1"/>
    <property type="molecule type" value="Genomic_DNA"/>
</dbReference>
<dbReference type="PANTHER" id="PTHR42861">
    <property type="entry name" value="CALCIUM-TRANSPORTING ATPASE"/>
    <property type="match status" value="1"/>
</dbReference>
<dbReference type="Gene3D" id="3.40.1110.10">
    <property type="entry name" value="Calcium-transporting ATPase, cytoplasmic domain N"/>
    <property type="match status" value="1"/>
</dbReference>
<dbReference type="InterPro" id="IPR023299">
    <property type="entry name" value="ATPase_P-typ_cyto_dom_N"/>
</dbReference>
<proteinExistence type="predicted"/>
<organism evidence="2 3">
    <name type="scientific">Fraxinus pennsylvanica</name>
    <dbReference type="NCBI Taxonomy" id="56036"/>
    <lineage>
        <taxon>Eukaryota</taxon>
        <taxon>Viridiplantae</taxon>
        <taxon>Streptophyta</taxon>
        <taxon>Embryophyta</taxon>
        <taxon>Tracheophyta</taxon>
        <taxon>Spermatophyta</taxon>
        <taxon>Magnoliopsida</taxon>
        <taxon>eudicotyledons</taxon>
        <taxon>Gunneridae</taxon>
        <taxon>Pentapetalae</taxon>
        <taxon>asterids</taxon>
        <taxon>lamiids</taxon>
        <taxon>Lamiales</taxon>
        <taxon>Oleaceae</taxon>
        <taxon>Oleeae</taxon>
        <taxon>Fraxinus</taxon>
    </lineage>
</organism>
<protein>
    <submittedName>
        <fullName evidence="2">Uncharacterized protein</fullName>
    </submittedName>
</protein>
<dbReference type="Proteomes" id="UP000834106">
    <property type="component" value="Chromosome 22"/>
</dbReference>
<keyword evidence="3" id="KW-1185">Reference proteome</keyword>
<reference evidence="2" key="1">
    <citation type="submission" date="2023-05" db="EMBL/GenBank/DDBJ databases">
        <authorList>
            <person name="Huff M."/>
        </authorList>
    </citation>
    <scope>NUCLEOTIDE SEQUENCE</scope>
</reference>
<dbReference type="Gene3D" id="1.20.1110.10">
    <property type="entry name" value="Calcium-transporting ATPase, transmembrane domain"/>
    <property type="match status" value="1"/>
</dbReference>
<keyword evidence="1" id="KW-0460">Magnesium</keyword>
<accession>A0AAD2AK32</accession>
<evidence type="ECO:0000313" key="2">
    <source>
        <dbReference type="EMBL" id="CAI9786682.1"/>
    </source>
</evidence>
<gene>
    <name evidence="2" type="ORF">FPE_LOCUS34112</name>
</gene>
<name>A0AAD2AK32_9LAMI</name>
<sequence>MTAIEKMVSMDLLCSDKTATLPLNKFTVDKNLIKVIYRVFPKSVDTDTVVLIATRASQTQNQDAIDAAILRLLTDPKEVAFYLSRMFGFVMLKHHIQNNYFASHVPTWFKALHTVLDDLKDFIQFFVDFANSFAFVMLRATVRNQIIKKEGFMLGKPPFCTRRHQSPHVFAIVLVVHGDISVDQSASLLVPCQRASVHENECLLAGVVPACLRA</sequence>
<dbReference type="GO" id="GO:0000166">
    <property type="term" value="F:nucleotide binding"/>
    <property type="evidence" value="ECO:0007669"/>
    <property type="project" value="InterPro"/>
</dbReference>
<evidence type="ECO:0000256" key="1">
    <source>
        <dbReference type="ARBA" id="ARBA00022842"/>
    </source>
</evidence>
<dbReference type="InterPro" id="IPR023214">
    <property type="entry name" value="HAD_sf"/>
</dbReference>
<dbReference type="AlphaFoldDB" id="A0AAD2AK32"/>
<evidence type="ECO:0000313" key="3">
    <source>
        <dbReference type="Proteomes" id="UP000834106"/>
    </source>
</evidence>
<dbReference type="Gene3D" id="3.40.50.1000">
    <property type="entry name" value="HAD superfamily/HAD-like"/>
    <property type="match status" value="1"/>
</dbReference>